<comment type="cofactor">
    <cofactor evidence="1">
        <name>Fe cation</name>
        <dbReference type="ChEBI" id="CHEBI:24875"/>
    </cofactor>
</comment>
<comment type="subunit">
    <text evidence="10">Homotrimer. The two-component system 3-ketosteroid-9-alpha-monooxygenase is composed of an oxygenase component KshA and a reductase component KshB.</text>
</comment>
<dbReference type="SUPFAM" id="SSF50022">
    <property type="entry name" value="ISP domain"/>
    <property type="match status" value="1"/>
</dbReference>
<dbReference type="GO" id="GO:0046872">
    <property type="term" value="F:metal ion binding"/>
    <property type="evidence" value="ECO:0007669"/>
    <property type="project" value="UniProtKB-KW"/>
</dbReference>
<feature type="domain" description="Rieske" evidence="11">
    <location>
        <begin position="46"/>
        <end position="148"/>
    </location>
</feature>
<dbReference type="Proteomes" id="UP000510682">
    <property type="component" value="Chromosome"/>
</dbReference>
<evidence type="ECO:0000256" key="2">
    <source>
        <dbReference type="ARBA" id="ARBA00022714"/>
    </source>
</evidence>
<dbReference type="KEGG" id="mgor:H0P51_05890"/>
<dbReference type="EMBL" id="CP059165">
    <property type="protein sequence ID" value="QLL08469.1"/>
    <property type="molecule type" value="Genomic_DNA"/>
</dbReference>
<keyword evidence="5" id="KW-0560">Oxidoreductase</keyword>
<gene>
    <name evidence="12" type="ORF">H0P51_05890</name>
</gene>
<evidence type="ECO:0000256" key="10">
    <source>
        <dbReference type="ARBA" id="ARBA00046982"/>
    </source>
</evidence>
<proteinExistence type="predicted"/>
<dbReference type="GO" id="GO:0016042">
    <property type="term" value="P:lipid catabolic process"/>
    <property type="evidence" value="ECO:0007669"/>
    <property type="project" value="UniProtKB-KW"/>
</dbReference>
<dbReference type="InterPro" id="IPR050584">
    <property type="entry name" value="Cholesterol_7-desaturase"/>
</dbReference>
<dbReference type="Pfam" id="PF00355">
    <property type="entry name" value="Rieske"/>
    <property type="match status" value="1"/>
</dbReference>
<dbReference type="GO" id="GO:0004497">
    <property type="term" value="F:monooxygenase activity"/>
    <property type="evidence" value="ECO:0007669"/>
    <property type="project" value="UniProtKB-ARBA"/>
</dbReference>
<evidence type="ECO:0000256" key="5">
    <source>
        <dbReference type="ARBA" id="ARBA00023002"/>
    </source>
</evidence>
<reference evidence="13" key="1">
    <citation type="submission" date="2020-07" db="EMBL/GenBank/DDBJ databases">
        <title>Description of Mycobacterium gordonae subsp. intergordonae subsp.nov. and Mycobacterium gordonae subsp. gordonae subsp. nov.</title>
        <authorList>
            <person name="Yu X."/>
        </authorList>
    </citation>
    <scope>NUCLEOTIDE SEQUENCE [LARGE SCALE GENOMIC DNA]</scope>
    <source>
        <strain evidence="13">24</strain>
    </source>
</reference>
<keyword evidence="4" id="KW-0442">Lipid degradation</keyword>
<evidence type="ECO:0000313" key="12">
    <source>
        <dbReference type="EMBL" id="QLL08469.1"/>
    </source>
</evidence>
<dbReference type="InterPro" id="IPR017941">
    <property type="entry name" value="Rieske_2Fe-2S"/>
</dbReference>
<dbReference type="PROSITE" id="PS51296">
    <property type="entry name" value="RIESKE"/>
    <property type="match status" value="1"/>
</dbReference>
<dbReference type="PANTHER" id="PTHR21266:SF60">
    <property type="entry name" value="3-KETOSTEROID-9-ALPHA-MONOOXYGENASE, OXYGENASE COMPONENT"/>
    <property type="match status" value="1"/>
</dbReference>
<evidence type="ECO:0000259" key="11">
    <source>
        <dbReference type="PROSITE" id="PS51296"/>
    </source>
</evidence>
<evidence type="ECO:0000256" key="7">
    <source>
        <dbReference type="ARBA" id="ARBA00023014"/>
    </source>
</evidence>
<keyword evidence="6" id="KW-0408">Iron</keyword>
<sequence>MELKSNIYDAPSQVDSTGVEGQIPFSGSLSKVRRLGATLPRFPSGWFAVGFSAELRAGQILTRRFMNREVVIYRTRSGIVRAIEAHCPHLGAHFGYGGKVVGEELRCPFHGLGFSVSGSCVYSPQGPPPPAARLQIIESREVCGAIMLWHGPAGAEPWELREPESPYSWGQIRYGAIPSSAPTQEMVENFVDYAHFLTVHRIPSTNLMQPISFSGHTAQGRIEFVRPLPFKGGIRIQMDIRAQGLGFVVVNYEIGGVPFRLLALNTPASDVETMAYVGSAVAKVAANTRAKLSRKLVAPLLGRLIHQQTMVGIREDKVIWDHRKYLSRPAIAAGDGPIAEYRAWASQFYPETAD</sequence>
<dbReference type="GO" id="GO:0005737">
    <property type="term" value="C:cytoplasm"/>
    <property type="evidence" value="ECO:0007669"/>
    <property type="project" value="TreeGrafter"/>
</dbReference>
<dbReference type="InterPro" id="IPR045605">
    <property type="entry name" value="KshA-like_C"/>
</dbReference>
<keyword evidence="8" id="KW-0753">Steroid metabolism</keyword>
<keyword evidence="7" id="KW-0411">Iron-sulfur</keyword>
<dbReference type="SUPFAM" id="SSF55961">
    <property type="entry name" value="Bet v1-like"/>
    <property type="match status" value="1"/>
</dbReference>
<dbReference type="Gene3D" id="3.90.380.10">
    <property type="entry name" value="Naphthalene 1,2-dioxygenase Alpha Subunit, Chain A, domain 1"/>
    <property type="match status" value="1"/>
</dbReference>
<keyword evidence="13" id="KW-1185">Reference proteome</keyword>
<evidence type="ECO:0000256" key="9">
    <source>
        <dbReference type="ARBA" id="ARBA00030944"/>
    </source>
</evidence>
<dbReference type="GO" id="GO:0008203">
    <property type="term" value="P:cholesterol metabolic process"/>
    <property type="evidence" value="ECO:0007669"/>
    <property type="project" value="InterPro"/>
</dbReference>
<evidence type="ECO:0000256" key="6">
    <source>
        <dbReference type="ARBA" id="ARBA00023004"/>
    </source>
</evidence>
<dbReference type="GO" id="GO:0051537">
    <property type="term" value="F:2 iron, 2 sulfur cluster binding"/>
    <property type="evidence" value="ECO:0007669"/>
    <property type="project" value="UniProtKB-KW"/>
</dbReference>
<organism evidence="12 13">
    <name type="scientific">Mycobacterium vicinigordonae</name>
    <dbReference type="NCBI Taxonomy" id="1719132"/>
    <lineage>
        <taxon>Bacteria</taxon>
        <taxon>Bacillati</taxon>
        <taxon>Actinomycetota</taxon>
        <taxon>Actinomycetes</taxon>
        <taxon>Mycobacteriales</taxon>
        <taxon>Mycobacteriaceae</taxon>
        <taxon>Mycobacterium</taxon>
    </lineage>
</organism>
<dbReference type="PANTHER" id="PTHR21266">
    <property type="entry name" value="IRON-SULFUR DOMAIN CONTAINING PROTEIN"/>
    <property type="match status" value="1"/>
</dbReference>
<accession>A0A7D6E113</accession>
<dbReference type="AlphaFoldDB" id="A0A7D6E113"/>
<protein>
    <recommendedName>
        <fullName evidence="9">Rieske-type oxygenase</fullName>
    </recommendedName>
</protein>
<keyword evidence="2" id="KW-0001">2Fe-2S</keyword>
<reference evidence="13" key="3">
    <citation type="submission" date="2023-07" db="EMBL/GenBank/DDBJ databases">
        <title>Description of Mycobacterium gordonae subsp. intergordonae subsp.nov. and Mycobacterium gordonae subsp. gordonae subsp. nov.</title>
        <authorList>
            <person name="Huang H."/>
        </authorList>
    </citation>
    <scope>NUCLEOTIDE SEQUENCE [LARGE SCALE GENOMIC DNA]</scope>
    <source>
        <strain evidence="13">24</strain>
    </source>
</reference>
<name>A0A7D6E113_9MYCO</name>
<evidence type="ECO:0000313" key="13">
    <source>
        <dbReference type="Proteomes" id="UP000510682"/>
    </source>
</evidence>
<dbReference type="Pfam" id="PF19298">
    <property type="entry name" value="KshA_C"/>
    <property type="match status" value="1"/>
</dbReference>
<evidence type="ECO:0000256" key="8">
    <source>
        <dbReference type="ARBA" id="ARBA00023221"/>
    </source>
</evidence>
<dbReference type="Gene3D" id="2.102.10.10">
    <property type="entry name" value="Rieske [2Fe-2S] iron-sulphur domain"/>
    <property type="match status" value="1"/>
</dbReference>
<keyword evidence="8" id="KW-0443">Lipid metabolism</keyword>
<dbReference type="CDD" id="cd03469">
    <property type="entry name" value="Rieske_RO_Alpha_N"/>
    <property type="match status" value="1"/>
</dbReference>
<evidence type="ECO:0000256" key="1">
    <source>
        <dbReference type="ARBA" id="ARBA00001962"/>
    </source>
</evidence>
<keyword evidence="3" id="KW-0479">Metal-binding</keyword>
<evidence type="ECO:0000256" key="3">
    <source>
        <dbReference type="ARBA" id="ARBA00022723"/>
    </source>
</evidence>
<dbReference type="InterPro" id="IPR036922">
    <property type="entry name" value="Rieske_2Fe-2S_sf"/>
</dbReference>
<dbReference type="GO" id="GO:0016705">
    <property type="term" value="F:oxidoreductase activity, acting on paired donors, with incorporation or reduction of molecular oxygen"/>
    <property type="evidence" value="ECO:0007669"/>
    <property type="project" value="UniProtKB-ARBA"/>
</dbReference>
<evidence type="ECO:0000256" key="4">
    <source>
        <dbReference type="ARBA" id="ARBA00022963"/>
    </source>
</evidence>
<reference evidence="12 13" key="2">
    <citation type="submission" date="2020-07" db="EMBL/GenBank/DDBJ databases">
        <authorList>
            <person name="Yu X."/>
        </authorList>
    </citation>
    <scope>NUCLEOTIDE SEQUENCE [LARGE SCALE GENOMIC DNA]</scope>
    <source>
        <strain evidence="13">24</strain>
    </source>
</reference>